<dbReference type="InterPro" id="IPR008271">
    <property type="entry name" value="Ser/Thr_kinase_AS"/>
</dbReference>
<reference evidence="9" key="1">
    <citation type="submission" date="2024-02" db="UniProtKB">
        <authorList>
            <consortium name="WormBaseParasite"/>
        </authorList>
    </citation>
    <scope>IDENTIFICATION</scope>
</reference>
<dbReference type="SUPFAM" id="SSF56112">
    <property type="entry name" value="Protein kinase-like (PK-like)"/>
    <property type="match status" value="1"/>
</dbReference>
<evidence type="ECO:0000256" key="5">
    <source>
        <dbReference type="ARBA" id="ARBA00022840"/>
    </source>
</evidence>
<keyword evidence="6" id="KW-0812">Transmembrane</keyword>
<evidence type="ECO:0000313" key="9">
    <source>
        <dbReference type="WBParaSite" id="MBELARI_LOCUS4991"/>
    </source>
</evidence>
<evidence type="ECO:0000256" key="2">
    <source>
        <dbReference type="ARBA" id="ARBA00022679"/>
    </source>
</evidence>
<evidence type="ECO:0000259" key="7">
    <source>
        <dbReference type="PROSITE" id="PS50011"/>
    </source>
</evidence>
<keyword evidence="8" id="KW-1185">Reference proteome</keyword>
<feature type="transmembrane region" description="Helical" evidence="6">
    <location>
        <begin position="74"/>
        <end position="93"/>
    </location>
</feature>
<dbReference type="GO" id="GO:0004674">
    <property type="term" value="F:protein serine/threonine kinase activity"/>
    <property type="evidence" value="ECO:0007669"/>
    <property type="project" value="UniProtKB-EC"/>
</dbReference>
<keyword evidence="6" id="KW-0472">Membrane</keyword>
<dbReference type="PANTHER" id="PTHR43671:SF13">
    <property type="entry name" value="SERINE_THREONINE-PROTEIN KINASE NEK2"/>
    <property type="match status" value="1"/>
</dbReference>
<name>A0AAF3FDE8_9BILA</name>
<dbReference type="PANTHER" id="PTHR43671">
    <property type="entry name" value="SERINE/THREONINE-PROTEIN KINASE NEK"/>
    <property type="match status" value="1"/>
</dbReference>
<dbReference type="GO" id="GO:0005524">
    <property type="term" value="F:ATP binding"/>
    <property type="evidence" value="ECO:0007669"/>
    <property type="project" value="UniProtKB-KW"/>
</dbReference>
<dbReference type="PROSITE" id="PS00108">
    <property type="entry name" value="PROTEIN_KINASE_ST"/>
    <property type="match status" value="1"/>
</dbReference>
<evidence type="ECO:0000256" key="3">
    <source>
        <dbReference type="ARBA" id="ARBA00022741"/>
    </source>
</evidence>
<evidence type="ECO:0000256" key="4">
    <source>
        <dbReference type="ARBA" id="ARBA00022777"/>
    </source>
</evidence>
<feature type="transmembrane region" description="Helical" evidence="6">
    <location>
        <begin position="37"/>
        <end position="62"/>
    </location>
</feature>
<evidence type="ECO:0000313" key="8">
    <source>
        <dbReference type="Proteomes" id="UP000887575"/>
    </source>
</evidence>
<sequence>MPNDTETSLLGELEAEFKKIKGSKTFYDFLHFSTKKLWGTGCVIFLIFLHILPVAMLLIGGFSDCEAGRWLPRWMIISGFLGILIIITCYCFGYQVVDEDNNHCFCFTLLSCFSFMMAFFVAIWYIVGLFSAYSAYLNYNQENCSGFLLYFSLFLVTMGWHVLEDQRVIYDEKTVFGWGDQLASALVCLRENKILHRDLKPENILMTDHFIVKLADFGLAKHLKDMSEMTYGGTRRYMSPEQSKSKTNYKSDLWAFGLILWEMVERKLPI</sequence>
<keyword evidence="2" id="KW-0808">Transferase</keyword>
<accession>A0AAF3FDE8</accession>
<dbReference type="Pfam" id="PF00069">
    <property type="entry name" value="Pkinase"/>
    <property type="match status" value="1"/>
</dbReference>
<dbReference type="EC" id="2.7.11.1" evidence="1"/>
<feature type="domain" description="Protein kinase" evidence="7">
    <location>
        <begin position="32"/>
        <end position="270"/>
    </location>
</feature>
<organism evidence="8 9">
    <name type="scientific">Mesorhabditis belari</name>
    <dbReference type="NCBI Taxonomy" id="2138241"/>
    <lineage>
        <taxon>Eukaryota</taxon>
        <taxon>Metazoa</taxon>
        <taxon>Ecdysozoa</taxon>
        <taxon>Nematoda</taxon>
        <taxon>Chromadorea</taxon>
        <taxon>Rhabditida</taxon>
        <taxon>Rhabditina</taxon>
        <taxon>Rhabditomorpha</taxon>
        <taxon>Rhabditoidea</taxon>
        <taxon>Rhabditidae</taxon>
        <taxon>Mesorhabditinae</taxon>
        <taxon>Mesorhabditis</taxon>
    </lineage>
</organism>
<dbReference type="SMART" id="SM00220">
    <property type="entry name" value="S_TKc"/>
    <property type="match status" value="1"/>
</dbReference>
<dbReference type="AlphaFoldDB" id="A0AAF3FDE8"/>
<proteinExistence type="predicted"/>
<evidence type="ECO:0000256" key="1">
    <source>
        <dbReference type="ARBA" id="ARBA00012513"/>
    </source>
</evidence>
<dbReference type="InterPro" id="IPR000719">
    <property type="entry name" value="Prot_kinase_dom"/>
</dbReference>
<dbReference type="InterPro" id="IPR050660">
    <property type="entry name" value="NEK_Ser/Thr_kinase"/>
</dbReference>
<dbReference type="PROSITE" id="PS50011">
    <property type="entry name" value="PROTEIN_KINASE_DOM"/>
    <property type="match status" value="1"/>
</dbReference>
<keyword evidence="5" id="KW-0067">ATP-binding</keyword>
<dbReference type="InterPro" id="IPR011009">
    <property type="entry name" value="Kinase-like_dom_sf"/>
</dbReference>
<feature type="transmembrane region" description="Helical" evidence="6">
    <location>
        <begin position="105"/>
        <end position="127"/>
    </location>
</feature>
<protein>
    <recommendedName>
        <fullName evidence="1">non-specific serine/threonine protein kinase</fullName>
        <ecNumber evidence="1">2.7.11.1</ecNumber>
    </recommendedName>
</protein>
<feature type="transmembrane region" description="Helical" evidence="6">
    <location>
        <begin position="147"/>
        <end position="163"/>
    </location>
</feature>
<keyword evidence="4" id="KW-0418">Kinase</keyword>
<dbReference type="Proteomes" id="UP000887575">
    <property type="component" value="Unassembled WGS sequence"/>
</dbReference>
<dbReference type="Gene3D" id="1.10.510.10">
    <property type="entry name" value="Transferase(Phosphotransferase) domain 1"/>
    <property type="match status" value="1"/>
</dbReference>
<keyword evidence="6" id="KW-1133">Transmembrane helix</keyword>
<evidence type="ECO:0000256" key="6">
    <source>
        <dbReference type="SAM" id="Phobius"/>
    </source>
</evidence>
<dbReference type="WBParaSite" id="MBELARI_LOCUS4991">
    <property type="protein sequence ID" value="MBELARI_LOCUS4991"/>
    <property type="gene ID" value="MBELARI_LOCUS4991"/>
</dbReference>
<keyword evidence="3" id="KW-0547">Nucleotide-binding</keyword>